<comment type="caution">
    <text evidence="3">The sequence shown here is derived from an EMBL/GenBank/DDBJ whole genome shotgun (WGS) entry which is preliminary data.</text>
</comment>
<keyword evidence="4" id="KW-1185">Reference proteome</keyword>
<dbReference type="EMBL" id="JAACJJ010000058">
    <property type="protein sequence ID" value="KAF5309870.1"/>
    <property type="molecule type" value="Genomic_DNA"/>
</dbReference>
<dbReference type="AlphaFoldDB" id="A0A8H5AS43"/>
<dbReference type="InterPro" id="IPR013083">
    <property type="entry name" value="Znf_RING/FYVE/PHD"/>
</dbReference>
<protein>
    <recommendedName>
        <fullName evidence="2">RING-type domain-containing protein</fullName>
    </recommendedName>
</protein>
<evidence type="ECO:0000259" key="2">
    <source>
        <dbReference type="PROSITE" id="PS50089"/>
    </source>
</evidence>
<dbReference type="SUPFAM" id="SSF57850">
    <property type="entry name" value="RING/U-box"/>
    <property type="match status" value="1"/>
</dbReference>
<evidence type="ECO:0000313" key="4">
    <source>
        <dbReference type="Proteomes" id="UP000567179"/>
    </source>
</evidence>
<evidence type="ECO:0000313" key="3">
    <source>
        <dbReference type="EMBL" id="KAF5309870.1"/>
    </source>
</evidence>
<dbReference type="Proteomes" id="UP000567179">
    <property type="component" value="Unassembled WGS sequence"/>
</dbReference>
<dbReference type="PANTHER" id="PTHR47156">
    <property type="entry name" value="PROTEIN CBG20824"/>
    <property type="match status" value="1"/>
</dbReference>
<dbReference type="SMART" id="SM00184">
    <property type="entry name" value="RING"/>
    <property type="match status" value="1"/>
</dbReference>
<dbReference type="GO" id="GO:0008270">
    <property type="term" value="F:zinc ion binding"/>
    <property type="evidence" value="ECO:0007669"/>
    <property type="project" value="UniProtKB-KW"/>
</dbReference>
<dbReference type="PANTHER" id="PTHR47156:SF10">
    <property type="entry name" value="E3 UBIQUITIN-PROTEIN LIGASE TRIM-21-RELATED"/>
    <property type="match status" value="1"/>
</dbReference>
<dbReference type="InterPro" id="IPR001841">
    <property type="entry name" value="Znf_RING"/>
</dbReference>
<proteinExistence type="predicted"/>
<accession>A0A8H5AS43</accession>
<dbReference type="Gene3D" id="3.30.40.10">
    <property type="entry name" value="Zinc/RING finger domain, C3HC4 (zinc finger)"/>
    <property type="match status" value="1"/>
</dbReference>
<dbReference type="InterPro" id="IPR052667">
    <property type="entry name" value="E3_ubiquitin-ligase_RING"/>
</dbReference>
<keyword evidence="1" id="KW-0863">Zinc-finger</keyword>
<reference evidence="3 4" key="1">
    <citation type="journal article" date="2020" name="ISME J.">
        <title>Uncovering the hidden diversity of litter-decomposition mechanisms in mushroom-forming fungi.</title>
        <authorList>
            <person name="Floudas D."/>
            <person name="Bentzer J."/>
            <person name="Ahren D."/>
            <person name="Johansson T."/>
            <person name="Persson P."/>
            <person name="Tunlid A."/>
        </authorList>
    </citation>
    <scope>NUCLEOTIDE SEQUENCE [LARGE SCALE GENOMIC DNA]</scope>
    <source>
        <strain evidence="3 4">CBS 101986</strain>
    </source>
</reference>
<name>A0A8H5AS43_9AGAR</name>
<feature type="domain" description="RING-type" evidence="2">
    <location>
        <begin position="10"/>
        <end position="56"/>
    </location>
</feature>
<organism evidence="3 4">
    <name type="scientific">Psilocybe cf. subviscida</name>
    <dbReference type="NCBI Taxonomy" id="2480587"/>
    <lineage>
        <taxon>Eukaryota</taxon>
        <taxon>Fungi</taxon>
        <taxon>Dikarya</taxon>
        <taxon>Basidiomycota</taxon>
        <taxon>Agaricomycotina</taxon>
        <taxon>Agaricomycetes</taxon>
        <taxon>Agaricomycetidae</taxon>
        <taxon>Agaricales</taxon>
        <taxon>Agaricineae</taxon>
        <taxon>Strophariaceae</taxon>
        <taxon>Psilocybe</taxon>
    </lineage>
</organism>
<evidence type="ECO:0000256" key="1">
    <source>
        <dbReference type="PROSITE-ProRule" id="PRU00175"/>
    </source>
</evidence>
<gene>
    <name evidence="3" type="ORF">D9619_010364</name>
</gene>
<sequence length="128" mass="14099">MLTLTPGCACDVCAEEYGVHRLPHSIPCGHVLCSACCQTIVEKTSPRLAPACPFCRESFAANDPRPIRMDFATSGWSTPHRVPESFNDTFSSDLLKRKTAQLLTHNPNASDVRKLEMKVAKAATHKCR</sequence>
<dbReference type="PROSITE" id="PS50089">
    <property type="entry name" value="ZF_RING_2"/>
    <property type="match status" value="1"/>
</dbReference>
<keyword evidence="1" id="KW-0862">Zinc</keyword>
<dbReference type="OrthoDB" id="6105938at2759"/>
<keyword evidence="1" id="KW-0479">Metal-binding</keyword>